<organism evidence="1 2">
    <name type="scientific">Serratia marcescens</name>
    <dbReference type="NCBI Taxonomy" id="615"/>
    <lineage>
        <taxon>Bacteria</taxon>
        <taxon>Pseudomonadati</taxon>
        <taxon>Pseudomonadota</taxon>
        <taxon>Gammaproteobacteria</taxon>
        <taxon>Enterobacterales</taxon>
        <taxon>Yersiniaceae</taxon>
        <taxon>Serratia</taxon>
    </lineage>
</organism>
<gene>
    <name evidence="1" type="ORF">AN695_0206745</name>
</gene>
<dbReference type="AlphaFoldDB" id="A0A2F0P6Y4"/>
<proteinExistence type="predicted"/>
<protein>
    <recommendedName>
        <fullName evidence="3">YcfL family protein</fullName>
    </recommendedName>
</protein>
<dbReference type="InterPro" id="IPR038483">
    <property type="entry name" value="YcfL-like_sf"/>
</dbReference>
<name>A0A2F0P6Y4_SERMA</name>
<dbReference type="InterPro" id="IPR010824">
    <property type="entry name" value="DUF1425"/>
</dbReference>
<evidence type="ECO:0000313" key="2">
    <source>
        <dbReference type="Proteomes" id="UP000050489"/>
    </source>
</evidence>
<dbReference type="Pfam" id="PF07233">
    <property type="entry name" value="DUF1425"/>
    <property type="match status" value="1"/>
</dbReference>
<dbReference type="RefSeq" id="WP_055317132.1">
    <property type="nucleotide sequence ID" value="NZ_CADDTT010000004.1"/>
</dbReference>
<dbReference type="Proteomes" id="UP000050489">
    <property type="component" value="Unassembled WGS sequence"/>
</dbReference>
<dbReference type="PROSITE" id="PS51257">
    <property type="entry name" value="PROKAR_LIPOPROTEIN"/>
    <property type="match status" value="1"/>
</dbReference>
<dbReference type="CDD" id="cd09030">
    <property type="entry name" value="DUF1425"/>
    <property type="match status" value="1"/>
</dbReference>
<accession>A0A2F0P6Y4</accession>
<dbReference type="Gene3D" id="2.60.40.3230">
    <property type="match status" value="1"/>
</dbReference>
<reference evidence="2" key="1">
    <citation type="submission" date="2016-04" db="EMBL/GenBank/DDBJ databases">
        <authorList>
            <person name="Osei Sekyere J."/>
            <person name="Sivertsen A."/>
            <person name="Pedersen A.T."/>
            <person name="Sundsfjord A."/>
        </authorList>
    </citation>
    <scope>NUCLEOTIDE SEQUENCE [LARGE SCALE GENOMIC DNA]</scope>
    <source>
        <strain evidence="2">945174350</strain>
    </source>
</reference>
<sequence length="133" mass="14298">MRGKKTLRGLVALALALALPAALLMGCSSPSGIAVNKRQTVVMDPSVLTAGILADTPSISNASGRVMATSVLNNSQSTPVTVHYRFYWYDAQGLDIRPFEKPREIVVAPDSDAKIYSINGNLDAKSARLYLYL</sequence>
<comment type="caution">
    <text evidence="1">The sequence shown here is derived from an EMBL/GenBank/DDBJ whole genome shotgun (WGS) entry which is preliminary data.</text>
</comment>
<evidence type="ECO:0000313" key="1">
    <source>
        <dbReference type="EMBL" id="OCO79842.1"/>
    </source>
</evidence>
<dbReference type="EMBL" id="LJEX02000147">
    <property type="protein sequence ID" value="OCO79842.1"/>
    <property type="molecule type" value="Genomic_DNA"/>
</dbReference>
<evidence type="ECO:0008006" key="3">
    <source>
        <dbReference type="Google" id="ProtNLM"/>
    </source>
</evidence>